<accession>A0A1D8TUM6</accession>
<organism evidence="1 2">
    <name type="scientific">Moorena producens PAL-8-15-08-1</name>
    <dbReference type="NCBI Taxonomy" id="1458985"/>
    <lineage>
        <taxon>Bacteria</taxon>
        <taxon>Bacillati</taxon>
        <taxon>Cyanobacteriota</taxon>
        <taxon>Cyanophyceae</taxon>
        <taxon>Coleofasciculales</taxon>
        <taxon>Coleofasciculaceae</taxon>
        <taxon>Moorena</taxon>
    </lineage>
</organism>
<dbReference type="AlphaFoldDB" id="A0A1D8TUM6"/>
<dbReference type="Proteomes" id="UP000177870">
    <property type="component" value="Chromosome"/>
</dbReference>
<gene>
    <name evidence="1" type="ORF">BJP34_19595</name>
</gene>
<evidence type="ECO:0000313" key="2">
    <source>
        <dbReference type="Proteomes" id="UP000177870"/>
    </source>
</evidence>
<sequence length="64" mass="7219">MVEYSEIPPFTLRYDFFLMQSASGGNPLWRRCIAFGILLFDPVVRYGAGFPNAGYEVENDGEPP</sequence>
<name>A0A1D8TUM6_9CYAN</name>
<reference evidence="2" key="1">
    <citation type="submission" date="2016-10" db="EMBL/GenBank/DDBJ databases">
        <title>Comparative genomics uncovers the prolific and rare metabolic potential of the cyanobacterial genus Moorea.</title>
        <authorList>
            <person name="Leao T."/>
            <person name="Castelao G."/>
            <person name="Korobeynikov A."/>
            <person name="Monroe E.A."/>
            <person name="Podell S."/>
            <person name="Glukhov E."/>
            <person name="Allen E."/>
            <person name="Gerwick W.H."/>
            <person name="Gerwick L."/>
        </authorList>
    </citation>
    <scope>NUCLEOTIDE SEQUENCE [LARGE SCALE GENOMIC DNA]</scope>
    <source>
        <strain evidence="2">PAL-8-15-08-1</strain>
    </source>
</reference>
<proteinExistence type="predicted"/>
<dbReference type="KEGG" id="mpro:BJP34_19595"/>
<evidence type="ECO:0000313" key="1">
    <source>
        <dbReference type="EMBL" id="AOX01348.1"/>
    </source>
</evidence>
<protein>
    <submittedName>
        <fullName evidence="1">Uncharacterized protein</fullName>
    </submittedName>
</protein>
<dbReference type="EMBL" id="CP017599">
    <property type="protein sequence ID" value="AOX01348.1"/>
    <property type="molecule type" value="Genomic_DNA"/>
</dbReference>